<proteinExistence type="predicted"/>
<evidence type="ECO:0000313" key="2">
    <source>
        <dbReference type="EMBL" id="MCE0482472.1"/>
    </source>
</evidence>
<accession>A0ABS8VQ92</accession>
<keyword evidence="3" id="KW-1185">Reference proteome</keyword>
<reference evidence="2 3" key="1">
    <citation type="journal article" date="2021" name="BMC Genomics">
        <title>Datura genome reveals duplications of psychoactive alkaloid biosynthetic genes and high mutation rate following tissue culture.</title>
        <authorList>
            <person name="Rajewski A."/>
            <person name="Carter-House D."/>
            <person name="Stajich J."/>
            <person name="Litt A."/>
        </authorList>
    </citation>
    <scope>NUCLEOTIDE SEQUENCE [LARGE SCALE GENOMIC DNA]</scope>
    <source>
        <strain evidence="2">AR-01</strain>
    </source>
</reference>
<dbReference type="EMBL" id="JACEIK010005946">
    <property type="protein sequence ID" value="MCE0482472.1"/>
    <property type="molecule type" value="Genomic_DNA"/>
</dbReference>
<name>A0ABS8VQ92_DATST</name>
<protein>
    <submittedName>
        <fullName evidence="2">Uncharacterized protein</fullName>
    </submittedName>
</protein>
<evidence type="ECO:0000256" key="1">
    <source>
        <dbReference type="SAM" id="MobiDB-lite"/>
    </source>
</evidence>
<evidence type="ECO:0000313" key="3">
    <source>
        <dbReference type="Proteomes" id="UP000823775"/>
    </source>
</evidence>
<dbReference type="Proteomes" id="UP000823775">
    <property type="component" value="Unassembled WGS sequence"/>
</dbReference>
<sequence>MTVKSEKADKKLARMSAKLPIFVNRAIEKALKPMVHLQEKLNETKAAVNKLQDQGPLVEEVGLATITIGGPIVSLLAKSPPKYPTLPRALGKIPMEEDSEETNENALEEDNYLDMQKKLHKFGLQRRSVDGQRVQDSH</sequence>
<gene>
    <name evidence="2" type="ORF">HAX54_041269</name>
</gene>
<comment type="caution">
    <text evidence="2">The sequence shown here is derived from an EMBL/GenBank/DDBJ whole genome shotgun (WGS) entry which is preliminary data.</text>
</comment>
<feature type="region of interest" description="Disordered" evidence="1">
    <location>
        <begin position="88"/>
        <end position="110"/>
    </location>
</feature>
<feature type="compositionally biased region" description="Acidic residues" evidence="1">
    <location>
        <begin position="96"/>
        <end position="110"/>
    </location>
</feature>
<organism evidence="2 3">
    <name type="scientific">Datura stramonium</name>
    <name type="common">Jimsonweed</name>
    <name type="synonym">Common thornapple</name>
    <dbReference type="NCBI Taxonomy" id="4076"/>
    <lineage>
        <taxon>Eukaryota</taxon>
        <taxon>Viridiplantae</taxon>
        <taxon>Streptophyta</taxon>
        <taxon>Embryophyta</taxon>
        <taxon>Tracheophyta</taxon>
        <taxon>Spermatophyta</taxon>
        <taxon>Magnoliopsida</taxon>
        <taxon>eudicotyledons</taxon>
        <taxon>Gunneridae</taxon>
        <taxon>Pentapetalae</taxon>
        <taxon>asterids</taxon>
        <taxon>lamiids</taxon>
        <taxon>Solanales</taxon>
        <taxon>Solanaceae</taxon>
        <taxon>Solanoideae</taxon>
        <taxon>Datureae</taxon>
        <taxon>Datura</taxon>
    </lineage>
</organism>